<evidence type="ECO:0000313" key="1">
    <source>
        <dbReference type="EMBL" id="PIR96576.1"/>
    </source>
</evidence>
<name>A0A2H0VBX1_9BACT</name>
<reference evidence="2" key="1">
    <citation type="submission" date="2017-09" db="EMBL/GenBank/DDBJ databases">
        <title>Depth-based differentiation of microbial function through sediment-hosted aquifers and enrichment of novel symbionts in the deep terrestrial subsurface.</title>
        <authorList>
            <person name="Probst A.J."/>
            <person name="Ladd B."/>
            <person name="Jarett J.K."/>
            <person name="Geller-Mcgrath D.E."/>
            <person name="Sieber C.M.K."/>
            <person name="Emerson J.B."/>
            <person name="Anantharaman K."/>
            <person name="Thomas B.C."/>
            <person name="Malmstrom R."/>
            <person name="Stieglmeier M."/>
            <person name="Klingl A."/>
            <person name="Woyke T."/>
            <person name="Ryan C.M."/>
            <person name="Banfield J.F."/>
        </authorList>
    </citation>
    <scope>NUCLEOTIDE SEQUENCE [LARGE SCALE GENOMIC DNA]</scope>
</reference>
<protein>
    <submittedName>
        <fullName evidence="1">Uncharacterized protein</fullName>
    </submittedName>
</protein>
<accession>A0A2H0VBX1</accession>
<evidence type="ECO:0000313" key="2">
    <source>
        <dbReference type="Proteomes" id="UP000230922"/>
    </source>
</evidence>
<organism evidence="1 2">
    <name type="scientific">Candidatus Doudnabacteria bacterium CG10_big_fil_rev_8_21_14_0_10_42_18</name>
    <dbReference type="NCBI Taxonomy" id="1974552"/>
    <lineage>
        <taxon>Bacteria</taxon>
        <taxon>Candidatus Doudnaibacteriota</taxon>
    </lineage>
</organism>
<proteinExistence type="predicted"/>
<dbReference type="AlphaFoldDB" id="A0A2H0VBX1"/>
<sequence>MIKKLAARLPRFTKLEVFSFIVIAVLALNSLFSFKISIGRKPILNKLVGSQNQTKFLSETNVVDINSSARGLQAVVLPEDGVVLPVAWGDLGKQLVNSGTIDDVKFKALAAQRGGLTAEMESLLYGEENGQITITPENNGFLLNLFWALGLANENPILESGEMVDPKYGGDASRFASTGGWTLADGDVMDHYSAHKLIKLTAGQQILVDKVSQNIYRPCCGNSVHFPDCNHGMAMLGLLQLIASQGVSEQDMYKYALAVNSYWFPDTYLTIGKYLETQGQDYKTTDPQILLSAQYSSGQGYKQILSKVQPVQSQGGNGCGV</sequence>
<gene>
    <name evidence="1" type="ORF">COT92_00325</name>
</gene>
<dbReference type="EMBL" id="PFAK01000004">
    <property type="protein sequence ID" value="PIR96576.1"/>
    <property type="molecule type" value="Genomic_DNA"/>
</dbReference>
<dbReference type="Proteomes" id="UP000230922">
    <property type="component" value="Unassembled WGS sequence"/>
</dbReference>
<comment type="caution">
    <text evidence="1">The sequence shown here is derived from an EMBL/GenBank/DDBJ whole genome shotgun (WGS) entry which is preliminary data.</text>
</comment>